<evidence type="ECO:0000313" key="12">
    <source>
        <dbReference type="EMBL" id="KAK4142650.1"/>
    </source>
</evidence>
<comment type="similarity">
    <text evidence="3">Belongs to the borealin family.</text>
</comment>
<feature type="compositionally biased region" description="Polar residues" evidence="10">
    <location>
        <begin position="121"/>
        <end position="131"/>
    </location>
</feature>
<dbReference type="GO" id="GO:0032133">
    <property type="term" value="C:chromosome passenger complex"/>
    <property type="evidence" value="ECO:0007669"/>
    <property type="project" value="TreeGrafter"/>
</dbReference>
<feature type="region of interest" description="Disordered" evidence="10">
    <location>
        <begin position="115"/>
        <end position="432"/>
    </location>
</feature>
<evidence type="ECO:0000256" key="2">
    <source>
        <dbReference type="ARBA" id="ARBA00004584"/>
    </source>
</evidence>
<organism evidence="12 13">
    <name type="scientific">Dichotomopilus funicola</name>
    <dbReference type="NCBI Taxonomy" id="1934379"/>
    <lineage>
        <taxon>Eukaryota</taxon>
        <taxon>Fungi</taxon>
        <taxon>Dikarya</taxon>
        <taxon>Ascomycota</taxon>
        <taxon>Pezizomycotina</taxon>
        <taxon>Sordariomycetes</taxon>
        <taxon>Sordariomycetidae</taxon>
        <taxon>Sordariales</taxon>
        <taxon>Chaetomiaceae</taxon>
        <taxon>Dichotomopilus</taxon>
    </lineage>
</organism>
<dbReference type="GO" id="GO:0005634">
    <property type="term" value="C:nucleus"/>
    <property type="evidence" value="ECO:0007669"/>
    <property type="project" value="UniProtKB-SubCell"/>
</dbReference>
<keyword evidence="4" id="KW-0158">Chromosome</keyword>
<dbReference type="EMBL" id="MU853595">
    <property type="protein sequence ID" value="KAK4142650.1"/>
    <property type="molecule type" value="Genomic_DNA"/>
</dbReference>
<feature type="compositionally biased region" description="Low complexity" evidence="10">
    <location>
        <begin position="253"/>
        <end position="266"/>
    </location>
</feature>
<dbReference type="InterPro" id="IPR018867">
    <property type="entry name" value="Cell_div_borealin"/>
</dbReference>
<evidence type="ECO:0000256" key="8">
    <source>
        <dbReference type="ARBA" id="ARBA00023306"/>
    </source>
</evidence>
<dbReference type="InterPro" id="IPR018851">
    <property type="entry name" value="Borealin_N"/>
</dbReference>
<comment type="caution">
    <text evidence="12">The sequence shown here is derived from an EMBL/GenBank/DDBJ whole genome shotgun (WGS) entry which is preliminary data.</text>
</comment>
<evidence type="ECO:0000256" key="10">
    <source>
        <dbReference type="SAM" id="MobiDB-lite"/>
    </source>
</evidence>
<feature type="compositionally biased region" description="Low complexity" evidence="10">
    <location>
        <begin position="209"/>
        <end position="225"/>
    </location>
</feature>
<feature type="compositionally biased region" description="Low complexity" evidence="10">
    <location>
        <begin position="322"/>
        <end position="342"/>
    </location>
</feature>
<evidence type="ECO:0000313" key="13">
    <source>
        <dbReference type="Proteomes" id="UP001302676"/>
    </source>
</evidence>
<dbReference type="PANTHER" id="PTHR16040:SF7">
    <property type="entry name" value="AUSTRALIN, ISOFORM A-RELATED"/>
    <property type="match status" value="1"/>
</dbReference>
<dbReference type="GO" id="GO:0000070">
    <property type="term" value="P:mitotic sister chromatid segregation"/>
    <property type="evidence" value="ECO:0007669"/>
    <property type="project" value="TreeGrafter"/>
</dbReference>
<feature type="compositionally biased region" description="Low complexity" evidence="10">
    <location>
        <begin position="399"/>
        <end position="414"/>
    </location>
</feature>
<feature type="compositionally biased region" description="Pro residues" evidence="10">
    <location>
        <begin position="351"/>
        <end position="361"/>
    </location>
</feature>
<feature type="compositionally biased region" description="Gly residues" evidence="10">
    <location>
        <begin position="370"/>
        <end position="398"/>
    </location>
</feature>
<keyword evidence="13" id="KW-1185">Reference proteome</keyword>
<feature type="domain" description="Borealin N-terminal" evidence="11">
    <location>
        <begin position="58"/>
        <end position="114"/>
    </location>
</feature>
<feature type="region of interest" description="Disordered" evidence="10">
    <location>
        <begin position="1"/>
        <end position="51"/>
    </location>
</feature>
<evidence type="ECO:0000259" key="11">
    <source>
        <dbReference type="Pfam" id="PF10444"/>
    </source>
</evidence>
<accession>A0AAN6V245</accession>
<evidence type="ECO:0000256" key="9">
    <source>
        <dbReference type="ARBA" id="ARBA00023328"/>
    </source>
</evidence>
<evidence type="ECO:0000256" key="7">
    <source>
        <dbReference type="ARBA" id="ARBA00023242"/>
    </source>
</evidence>
<dbReference type="RefSeq" id="XP_062636021.1">
    <property type="nucleotide sequence ID" value="XM_062781129.1"/>
</dbReference>
<feature type="compositionally biased region" description="Polar residues" evidence="10">
    <location>
        <begin position="226"/>
        <end position="238"/>
    </location>
</feature>
<protein>
    <submittedName>
        <fullName evidence="12">Borealin N terminal-domain-containing protein</fullName>
    </submittedName>
</protein>
<dbReference type="PANTHER" id="PTHR16040">
    <property type="entry name" value="AUSTRALIN, ISOFORM A-RELATED"/>
    <property type="match status" value="1"/>
</dbReference>
<name>A0AAN6V245_9PEZI</name>
<reference evidence="12" key="1">
    <citation type="journal article" date="2023" name="Mol. Phylogenet. Evol.">
        <title>Genome-scale phylogeny and comparative genomics of the fungal order Sordariales.</title>
        <authorList>
            <person name="Hensen N."/>
            <person name="Bonometti L."/>
            <person name="Westerberg I."/>
            <person name="Brannstrom I.O."/>
            <person name="Guillou S."/>
            <person name="Cros-Aarteil S."/>
            <person name="Calhoun S."/>
            <person name="Haridas S."/>
            <person name="Kuo A."/>
            <person name="Mondo S."/>
            <person name="Pangilinan J."/>
            <person name="Riley R."/>
            <person name="LaButti K."/>
            <person name="Andreopoulos B."/>
            <person name="Lipzen A."/>
            <person name="Chen C."/>
            <person name="Yan M."/>
            <person name="Daum C."/>
            <person name="Ng V."/>
            <person name="Clum A."/>
            <person name="Steindorff A."/>
            <person name="Ohm R.A."/>
            <person name="Martin F."/>
            <person name="Silar P."/>
            <person name="Natvig D.O."/>
            <person name="Lalanne C."/>
            <person name="Gautier V."/>
            <person name="Ament-Velasquez S.L."/>
            <person name="Kruys A."/>
            <person name="Hutchinson M.I."/>
            <person name="Powell A.J."/>
            <person name="Barry K."/>
            <person name="Miller A.N."/>
            <person name="Grigoriev I.V."/>
            <person name="Debuchy R."/>
            <person name="Gladieux P."/>
            <person name="Hiltunen Thoren M."/>
            <person name="Johannesson H."/>
        </authorList>
    </citation>
    <scope>NUCLEOTIDE SEQUENCE</scope>
    <source>
        <strain evidence="12">CBS 141.50</strain>
    </source>
</reference>
<keyword evidence="7" id="KW-0539">Nucleus</keyword>
<feature type="compositionally biased region" description="Low complexity" evidence="10">
    <location>
        <begin position="300"/>
        <end position="315"/>
    </location>
</feature>
<keyword evidence="6" id="KW-0498">Mitosis</keyword>
<dbReference type="AlphaFoldDB" id="A0AAN6V245"/>
<dbReference type="GO" id="GO:0051301">
    <property type="term" value="P:cell division"/>
    <property type="evidence" value="ECO:0007669"/>
    <property type="project" value="UniProtKB-KW"/>
</dbReference>
<feature type="compositionally biased region" description="Low complexity" evidence="10">
    <location>
        <begin position="279"/>
        <end position="293"/>
    </location>
</feature>
<proteinExistence type="inferred from homology"/>
<dbReference type="GO" id="GO:0051233">
    <property type="term" value="C:spindle midzone"/>
    <property type="evidence" value="ECO:0007669"/>
    <property type="project" value="TreeGrafter"/>
</dbReference>
<dbReference type="GeneID" id="87817742"/>
<keyword evidence="9" id="KW-0137">Centromere</keyword>
<feature type="compositionally biased region" description="Basic and acidic residues" evidence="10">
    <location>
        <begin position="38"/>
        <end position="47"/>
    </location>
</feature>
<gene>
    <name evidence="12" type="ORF">C8A04DRAFT_29784</name>
</gene>
<dbReference type="Proteomes" id="UP001302676">
    <property type="component" value="Unassembled WGS sequence"/>
</dbReference>
<dbReference type="GO" id="GO:0000775">
    <property type="term" value="C:chromosome, centromeric region"/>
    <property type="evidence" value="ECO:0007669"/>
    <property type="project" value="UniProtKB-SubCell"/>
</dbReference>
<reference evidence="12" key="2">
    <citation type="submission" date="2023-05" db="EMBL/GenBank/DDBJ databases">
        <authorList>
            <consortium name="Lawrence Berkeley National Laboratory"/>
            <person name="Steindorff A."/>
            <person name="Hensen N."/>
            <person name="Bonometti L."/>
            <person name="Westerberg I."/>
            <person name="Brannstrom I.O."/>
            <person name="Guillou S."/>
            <person name="Cros-Aarteil S."/>
            <person name="Calhoun S."/>
            <person name="Haridas S."/>
            <person name="Kuo A."/>
            <person name="Mondo S."/>
            <person name="Pangilinan J."/>
            <person name="Riley R."/>
            <person name="Labutti K."/>
            <person name="Andreopoulos B."/>
            <person name="Lipzen A."/>
            <person name="Chen C."/>
            <person name="Yanf M."/>
            <person name="Daum C."/>
            <person name="Ng V."/>
            <person name="Clum A."/>
            <person name="Ohm R."/>
            <person name="Martin F."/>
            <person name="Silar P."/>
            <person name="Natvig D."/>
            <person name="Lalanne C."/>
            <person name="Gautier V."/>
            <person name="Ament-Velasquez S.L."/>
            <person name="Kruys A."/>
            <person name="Hutchinson M.I."/>
            <person name="Powell A.J."/>
            <person name="Barry K."/>
            <person name="Miller A.N."/>
            <person name="Grigoriev I.V."/>
            <person name="Debuchy R."/>
            <person name="Gladieux P."/>
            <person name="Thoren M.H."/>
            <person name="Johannesson H."/>
        </authorList>
    </citation>
    <scope>NUCLEOTIDE SEQUENCE</scope>
    <source>
        <strain evidence="12">CBS 141.50</strain>
    </source>
</reference>
<evidence type="ECO:0000256" key="5">
    <source>
        <dbReference type="ARBA" id="ARBA00022618"/>
    </source>
</evidence>
<sequence>MATMQRLSGVKRKSDQLEVSDDDQNAIEAGQKTTTKNDSTHPDESPAKRQRVGVTLAQKQALIDNLQLELTERARKLRANYNIHAQSLRTRIEIRVNRIPLALRKLTMGELLEKYSDSKEPQPQQKSTANAGSVRGPPVPAKDGPSRPPTRGGNPSQPVKRRSHEMTGGDKENEVRTPQQKKQRGNQGSSRNRQQVLSPTNSNTRLTRGGNTTSNPPTSTPGRPNVTPSRATAATNALNRMVEGAGGSVRRPTTATGTYSTTAAGTFPRNKAGLPPSIAAPGTPGAATAAAAAARRKRAATSTAASTATATTTASQHPPRPATRTARRASGTSESSEASTSTVIHRKRPMTAPPGAHPKPPAASLVQQTGAGGKKGTGTAGGTLKRGGVAGTGNGGTLGRKAGAAVKGAMAATGGAAGGTGTGTGRVLRKRG</sequence>
<feature type="compositionally biased region" description="Basic and acidic residues" evidence="10">
    <location>
        <begin position="164"/>
        <end position="175"/>
    </location>
</feature>
<keyword evidence="5" id="KW-0132">Cell division</keyword>
<evidence type="ECO:0000256" key="1">
    <source>
        <dbReference type="ARBA" id="ARBA00004123"/>
    </source>
</evidence>
<keyword evidence="8" id="KW-0131">Cell cycle</keyword>
<feature type="compositionally biased region" description="Gly residues" evidence="10">
    <location>
        <begin position="415"/>
        <end position="424"/>
    </location>
</feature>
<feature type="compositionally biased region" description="Polar residues" evidence="10">
    <location>
        <begin position="185"/>
        <end position="206"/>
    </location>
</feature>
<evidence type="ECO:0000256" key="3">
    <source>
        <dbReference type="ARBA" id="ARBA00009914"/>
    </source>
</evidence>
<comment type="subcellular location">
    <subcellularLocation>
        <location evidence="2">Chromosome</location>
        <location evidence="2">Centromere</location>
    </subcellularLocation>
    <subcellularLocation>
        <location evidence="1">Nucleus</location>
    </subcellularLocation>
</comment>
<evidence type="ECO:0000256" key="6">
    <source>
        <dbReference type="ARBA" id="ARBA00022776"/>
    </source>
</evidence>
<evidence type="ECO:0000256" key="4">
    <source>
        <dbReference type="ARBA" id="ARBA00022454"/>
    </source>
</evidence>
<dbReference type="Pfam" id="PF10444">
    <property type="entry name" value="Nbl1_Borealin_N"/>
    <property type="match status" value="1"/>
</dbReference>